<dbReference type="NCBIfam" id="TIGR04336">
    <property type="entry name" value="AmmeMemoSam_B"/>
    <property type="match status" value="1"/>
</dbReference>
<dbReference type="InterPro" id="IPR027485">
    <property type="entry name" value="AMMECR1_N"/>
</dbReference>
<dbReference type="Gene3D" id="3.30.700.20">
    <property type="entry name" value="Hypothetical protein ph0010, domain 1"/>
    <property type="match status" value="1"/>
</dbReference>
<accession>A0A5N7IYY5</accession>
<dbReference type="InterPro" id="IPR027623">
    <property type="entry name" value="AmmeMemoSam_A"/>
</dbReference>
<evidence type="ECO:0000259" key="1">
    <source>
        <dbReference type="PROSITE" id="PS51112"/>
    </source>
</evidence>
<dbReference type="InterPro" id="IPR002733">
    <property type="entry name" value="AMMECR1_domain"/>
</dbReference>
<dbReference type="SUPFAM" id="SSF53213">
    <property type="entry name" value="LigB-like"/>
    <property type="match status" value="1"/>
</dbReference>
<sequence>MGKIIAYFAMPHPPIIIPEVGRGEEKKIKNTYDACKEIGCEIADLKPEVIIMVTPHGTMFSDAIAVSFEPNITGSLKQFGAPEVFMNFEIDMDLTQEIMVRADKSNIPIVRATSSTLKQYGREYELDHGCLVPLYFAVNKYNHFKLVHITYGGLTPIELYKFGKLIEEAVRESNKNVVFIGSGDLSHHLKDEGPYEYNPYGEKFDKKIISLLKNGDVTGVFNIDPEMIQKAGECGLRSYYIMLGAMDGNDIAGELLSYEGTFGVGYAVMKFKLKKSGRDILSEIIKEKEKKYNERIKNEDVYVRLARESLTYYLAEANYMDVPSYVPCEMLNNKRGVFVSLKKFGVLRGCIGTIFPTSENIAEEIMKNAVSAGEGDPRFINVDSTELEDIIFSVDVLTNPIKALKEELNPKKYGVIVRSGKNSGLLLPDIEGVSTIDQQISIALNKAGILKNEDYSIEKFEVIRHV</sequence>
<dbReference type="InterPro" id="IPR036071">
    <property type="entry name" value="AMMECR1_dom_sf"/>
</dbReference>
<dbReference type="PANTHER" id="PTHR13016:SF0">
    <property type="entry name" value="AMME SYNDROME CANDIDATE GENE 1 PROTEIN"/>
    <property type="match status" value="1"/>
</dbReference>
<organism evidence="2 3">
    <name type="scientific">Clostridium estertheticum</name>
    <dbReference type="NCBI Taxonomy" id="238834"/>
    <lineage>
        <taxon>Bacteria</taxon>
        <taxon>Bacillati</taxon>
        <taxon>Bacillota</taxon>
        <taxon>Clostridia</taxon>
        <taxon>Eubacteriales</taxon>
        <taxon>Clostridiaceae</taxon>
        <taxon>Clostridium</taxon>
    </lineage>
</organism>
<dbReference type="PROSITE" id="PS51112">
    <property type="entry name" value="AMMECR1"/>
    <property type="match status" value="1"/>
</dbReference>
<protein>
    <submittedName>
        <fullName evidence="2">AmmeMemoRadiSam system protein A</fullName>
    </submittedName>
</protein>
<dbReference type="SUPFAM" id="SSF143447">
    <property type="entry name" value="AMMECR1-like"/>
    <property type="match status" value="1"/>
</dbReference>
<dbReference type="GO" id="GO:0016702">
    <property type="term" value="F:oxidoreductase activity, acting on single donors with incorporation of molecular oxygen, incorporation of two atoms of oxygen"/>
    <property type="evidence" value="ECO:0007669"/>
    <property type="project" value="UniProtKB-ARBA"/>
</dbReference>
<dbReference type="PANTHER" id="PTHR13016">
    <property type="entry name" value="AMMECR1 HOMOLOG"/>
    <property type="match status" value="1"/>
</dbReference>
<dbReference type="Gene3D" id="3.40.830.10">
    <property type="entry name" value="LigB-like"/>
    <property type="match status" value="1"/>
</dbReference>
<dbReference type="Proteomes" id="UP000342249">
    <property type="component" value="Unassembled WGS sequence"/>
</dbReference>
<evidence type="ECO:0000313" key="3">
    <source>
        <dbReference type="Proteomes" id="UP000342249"/>
    </source>
</evidence>
<dbReference type="Gene3D" id="3.30.1490.150">
    <property type="entry name" value="Hypothetical protein ph0010, domain 2"/>
    <property type="match status" value="1"/>
</dbReference>
<dbReference type="InterPro" id="IPR004183">
    <property type="entry name" value="Xdiol_dOase_suB"/>
</dbReference>
<reference evidence="2 3" key="1">
    <citation type="journal article" date="2019" name="Lett. Appl. Microbiol.">
        <title>A case of 'blown pack' spoilage of vacuum-packaged pork likely associated with Clostridium estertheticum in Canada.</title>
        <authorList>
            <person name="Zhang P."/>
            <person name="Ward P."/>
            <person name="McMullen L.M."/>
            <person name="Yang X."/>
        </authorList>
    </citation>
    <scope>NUCLEOTIDE SEQUENCE [LARGE SCALE GENOMIC DNA]</scope>
    <source>
        <strain evidence="2 3">MA19</strain>
    </source>
</reference>
<dbReference type="InterPro" id="IPR023473">
    <property type="entry name" value="AMMECR1"/>
</dbReference>
<name>A0A5N7IYY5_9CLOT</name>
<dbReference type="EMBL" id="SPSF01000016">
    <property type="protein sequence ID" value="MPQ61659.1"/>
    <property type="molecule type" value="Genomic_DNA"/>
</dbReference>
<dbReference type="GO" id="GO:0008198">
    <property type="term" value="F:ferrous iron binding"/>
    <property type="evidence" value="ECO:0007669"/>
    <property type="project" value="InterPro"/>
</dbReference>
<comment type="caution">
    <text evidence="2">The sequence shown here is derived from an EMBL/GenBank/DDBJ whole genome shotgun (WGS) entry which is preliminary data.</text>
</comment>
<dbReference type="AlphaFoldDB" id="A0A5N7IYY5"/>
<dbReference type="NCBIfam" id="TIGR04335">
    <property type="entry name" value="AmmeMemoSam_A"/>
    <property type="match status" value="1"/>
</dbReference>
<proteinExistence type="predicted"/>
<dbReference type="Pfam" id="PF02900">
    <property type="entry name" value="LigB"/>
    <property type="match status" value="1"/>
</dbReference>
<evidence type="ECO:0000313" key="2">
    <source>
        <dbReference type="EMBL" id="MPQ61659.1"/>
    </source>
</evidence>
<dbReference type="Pfam" id="PF01871">
    <property type="entry name" value="AMMECR1"/>
    <property type="match status" value="1"/>
</dbReference>
<feature type="domain" description="AMMECR1" evidence="1">
    <location>
        <begin position="297"/>
        <end position="466"/>
    </location>
</feature>
<gene>
    <name evidence="2" type="primary">amrA</name>
    <name evidence="2" type="ORF">E4V82_05975</name>
</gene>
<dbReference type="CDD" id="cd07951">
    <property type="entry name" value="ED_3B_N_AMMECR1"/>
    <property type="match status" value="1"/>
</dbReference>